<dbReference type="OrthoDB" id="28755at2759"/>
<evidence type="ECO:0000256" key="1">
    <source>
        <dbReference type="ARBA" id="ARBA00004141"/>
    </source>
</evidence>
<comment type="caution">
    <text evidence="7">The sequence shown here is derived from an EMBL/GenBank/DDBJ whole genome shotgun (WGS) entry which is preliminary data.</text>
</comment>
<comment type="subcellular location">
    <subcellularLocation>
        <location evidence="1">Membrane</location>
        <topology evidence="1">Multi-pass membrane protein</topology>
    </subcellularLocation>
</comment>
<gene>
    <name evidence="7" type="ORF">FRX48_05731</name>
</gene>
<evidence type="ECO:0000256" key="3">
    <source>
        <dbReference type="ARBA" id="ARBA00022692"/>
    </source>
</evidence>
<dbReference type="Gene3D" id="1.20.1250.20">
    <property type="entry name" value="MFS general substrate transporter like domains"/>
    <property type="match status" value="1"/>
</dbReference>
<sequence>MAQHAAFTGAPSIRGYTQAQRMALLTFSLVGLQFTWGVEMTYFTPYLLGLGLAKSQTSLVDRVRQIDAEVGEEEAVYVCLRGHGRGVSFDAGVGGGDCRGSGEGEGETKKRLTVTLAIFCIYAVDFAINAVQATSRSLIVDTLPVSEQQLGSAWAGRMLGLGHVLGYFAGTLNLHAMFGNALGSTQFKQICAIASTTIVFCVGVTCLCVRERVLVEASDDSGKKGAWKVFLNIVKTTMHLPERIRAVCWITFWSWIGWSPFFVYGTTWVGETYYRQSPDRAAELQNSTDVVGDIARRGSIALVLFSIISFAGSVILPFVVSSPSDASEDDESTSTKAVPKRLANLARRLKPYQPDITTAWGLSQVLFGASMILAPISHSFRFATTLIALCGIPWAMYGWAPLAIMGEEINKLEPPPSESAYTRVGQDGPVEVDRLSLDSTHLLAHTTPYAAIAAAASEDADADNGTGDMAGVYLGIWNIFATVPQFIATFISMVAFSILEPGRSPELSGGGKGDGGWRRS</sequence>
<feature type="transmembrane region" description="Helical" evidence="6">
    <location>
        <begin position="386"/>
        <end position="406"/>
    </location>
</feature>
<proteinExistence type="predicted"/>
<reference evidence="7 8" key="1">
    <citation type="submission" date="2019-09" db="EMBL/GenBank/DDBJ databases">
        <title>The hologenome of the rock-dwelling lichen Lasallia pustulata.</title>
        <authorList>
            <person name="Greshake Tzovaras B."/>
            <person name="Segers F."/>
            <person name="Bicker A."/>
            <person name="Dal Grande F."/>
            <person name="Otte J."/>
            <person name="Hankeln T."/>
            <person name="Schmitt I."/>
            <person name="Ebersberger I."/>
        </authorList>
    </citation>
    <scope>NUCLEOTIDE SEQUENCE [LARGE SCALE GENOMIC DNA]</scope>
    <source>
        <strain evidence="7">A1-1</strain>
    </source>
</reference>
<feature type="transmembrane region" description="Helical" evidence="6">
    <location>
        <begin position="476"/>
        <end position="499"/>
    </location>
</feature>
<accession>A0A5M8PMZ7</accession>
<evidence type="ECO:0000256" key="2">
    <source>
        <dbReference type="ARBA" id="ARBA00022448"/>
    </source>
</evidence>
<keyword evidence="3 6" id="KW-0812">Transmembrane</keyword>
<feature type="transmembrane region" description="Helical" evidence="6">
    <location>
        <begin position="300"/>
        <end position="320"/>
    </location>
</feature>
<dbReference type="AlphaFoldDB" id="A0A5M8PMZ7"/>
<evidence type="ECO:0000256" key="6">
    <source>
        <dbReference type="SAM" id="Phobius"/>
    </source>
</evidence>
<dbReference type="EMBL" id="VXIT01000009">
    <property type="protein sequence ID" value="KAA6410310.1"/>
    <property type="molecule type" value="Genomic_DNA"/>
</dbReference>
<dbReference type="Proteomes" id="UP000324767">
    <property type="component" value="Unassembled WGS sequence"/>
</dbReference>
<evidence type="ECO:0008006" key="9">
    <source>
        <dbReference type="Google" id="ProtNLM"/>
    </source>
</evidence>
<protein>
    <recommendedName>
        <fullName evidence="9">Major facilitator superfamily domain, general substrate transporter</fullName>
    </recommendedName>
</protein>
<evidence type="ECO:0000256" key="4">
    <source>
        <dbReference type="ARBA" id="ARBA00022989"/>
    </source>
</evidence>
<dbReference type="InterPro" id="IPR036259">
    <property type="entry name" value="MFS_trans_sf"/>
</dbReference>
<dbReference type="GO" id="GO:0005886">
    <property type="term" value="C:plasma membrane"/>
    <property type="evidence" value="ECO:0007669"/>
    <property type="project" value="TreeGrafter"/>
</dbReference>
<evidence type="ECO:0000313" key="8">
    <source>
        <dbReference type="Proteomes" id="UP000324767"/>
    </source>
</evidence>
<dbReference type="SUPFAM" id="SSF103473">
    <property type="entry name" value="MFS general substrate transporter"/>
    <property type="match status" value="1"/>
</dbReference>
<evidence type="ECO:0000313" key="7">
    <source>
        <dbReference type="EMBL" id="KAA6410310.1"/>
    </source>
</evidence>
<organism evidence="7 8">
    <name type="scientific">Lasallia pustulata</name>
    <dbReference type="NCBI Taxonomy" id="136370"/>
    <lineage>
        <taxon>Eukaryota</taxon>
        <taxon>Fungi</taxon>
        <taxon>Dikarya</taxon>
        <taxon>Ascomycota</taxon>
        <taxon>Pezizomycotina</taxon>
        <taxon>Lecanoromycetes</taxon>
        <taxon>OSLEUM clade</taxon>
        <taxon>Umbilicariomycetidae</taxon>
        <taxon>Umbilicariales</taxon>
        <taxon>Umbilicariaceae</taxon>
        <taxon>Lasallia</taxon>
    </lineage>
</organism>
<keyword evidence="2" id="KW-0813">Transport</keyword>
<name>A0A5M8PMZ7_9LECA</name>
<keyword evidence="4 6" id="KW-1133">Transmembrane helix</keyword>
<evidence type="ECO:0000256" key="5">
    <source>
        <dbReference type="ARBA" id="ARBA00023136"/>
    </source>
</evidence>
<dbReference type="PANTHER" id="PTHR19432">
    <property type="entry name" value="SUGAR TRANSPORTER"/>
    <property type="match status" value="1"/>
</dbReference>
<keyword evidence="5 6" id="KW-0472">Membrane</keyword>
<feature type="transmembrane region" description="Helical" evidence="6">
    <location>
        <begin position="356"/>
        <end position="374"/>
    </location>
</feature>
<dbReference type="PANTHER" id="PTHR19432:SF76">
    <property type="entry name" value="TRANSPORTER, PUTATIVE (EUROFUNG)-RELATED"/>
    <property type="match status" value="1"/>
</dbReference>
<dbReference type="GO" id="GO:0008506">
    <property type="term" value="F:sucrose:proton symporter activity"/>
    <property type="evidence" value="ECO:0007669"/>
    <property type="project" value="TreeGrafter"/>
</dbReference>